<proteinExistence type="predicted"/>
<evidence type="ECO:0000313" key="7">
    <source>
        <dbReference type="EMBL" id="STZ27090.1"/>
    </source>
</evidence>
<dbReference type="PANTHER" id="PTHR30221">
    <property type="entry name" value="SMALL-CONDUCTANCE MECHANOSENSITIVE CHANNEL"/>
    <property type="match status" value="1"/>
</dbReference>
<evidence type="ECO:0000256" key="1">
    <source>
        <dbReference type="ARBA" id="ARBA00004370"/>
    </source>
</evidence>
<sequence>MPEGYLFKAIITVIAILIFLISRKITTSIIHSFSKKSEMKEGREAVVIRLFNLLLLVLLFVIIFTIWGVEKDNVLLTLTSVFTVIGVAMFAQWSLLSNITAGILLFFSFPFRIGDIIRIQDKDFPTEGRIVDIKAFYLLLITKDGEQISYPNNLLLQKGIVILSPDHFETHEKNTLQE</sequence>
<feature type="transmembrane region" description="Helical" evidence="5">
    <location>
        <begin position="81"/>
        <end position="109"/>
    </location>
</feature>
<evidence type="ECO:0000313" key="8">
    <source>
        <dbReference type="Proteomes" id="UP000255024"/>
    </source>
</evidence>
<dbReference type="InterPro" id="IPR023408">
    <property type="entry name" value="MscS_beta-dom_sf"/>
</dbReference>
<dbReference type="AlphaFoldDB" id="A0A378RN40"/>
<dbReference type="Pfam" id="PF00924">
    <property type="entry name" value="MS_channel_2nd"/>
    <property type="match status" value="1"/>
</dbReference>
<dbReference type="InterPro" id="IPR045275">
    <property type="entry name" value="MscS_archaea/bacteria_type"/>
</dbReference>
<keyword evidence="3 5" id="KW-1133">Transmembrane helix</keyword>
<accession>A0A378RN40</accession>
<keyword evidence="8" id="KW-1185">Reference proteome</keyword>
<keyword evidence="2 5" id="KW-0812">Transmembrane</keyword>
<dbReference type="Proteomes" id="UP000255024">
    <property type="component" value="Unassembled WGS sequence"/>
</dbReference>
<gene>
    <name evidence="7" type="primary">ynaI</name>
    <name evidence="7" type="ORF">NCTC11179_00620</name>
</gene>
<dbReference type="InterPro" id="IPR010920">
    <property type="entry name" value="LSM_dom_sf"/>
</dbReference>
<dbReference type="GO" id="GO:0008381">
    <property type="term" value="F:mechanosensitive monoatomic ion channel activity"/>
    <property type="evidence" value="ECO:0007669"/>
    <property type="project" value="InterPro"/>
</dbReference>
<keyword evidence="4 5" id="KW-0472">Membrane</keyword>
<evidence type="ECO:0000256" key="4">
    <source>
        <dbReference type="ARBA" id="ARBA00023136"/>
    </source>
</evidence>
<dbReference type="RefSeq" id="WP_115090099.1">
    <property type="nucleotide sequence ID" value="NZ_CP068107.1"/>
</dbReference>
<feature type="transmembrane region" description="Helical" evidence="5">
    <location>
        <begin position="6"/>
        <end position="25"/>
    </location>
</feature>
<dbReference type="Gene3D" id="1.10.287.1260">
    <property type="match status" value="1"/>
</dbReference>
<evidence type="ECO:0000259" key="6">
    <source>
        <dbReference type="Pfam" id="PF00924"/>
    </source>
</evidence>
<dbReference type="GO" id="GO:0016020">
    <property type="term" value="C:membrane"/>
    <property type="evidence" value="ECO:0007669"/>
    <property type="project" value="UniProtKB-SubCell"/>
</dbReference>
<protein>
    <submittedName>
        <fullName evidence="7">MscS family inner membrane protein YnaI</fullName>
    </submittedName>
</protein>
<organism evidence="7 8">
    <name type="scientific">Myroides odoratus</name>
    <name type="common">Flavobacterium odoratum</name>
    <dbReference type="NCBI Taxonomy" id="256"/>
    <lineage>
        <taxon>Bacteria</taxon>
        <taxon>Pseudomonadati</taxon>
        <taxon>Bacteroidota</taxon>
        <taxon>Flavobacteriia</taxon>
        <taxon>Flavobacteriales</taxon>
        <taxon>Flavobacteriaceae</taxon>
        <taxon>Myroides</taxon>
    </lineage>
</organism>
<evidence type="ECO:0000256" key="5">
    <source>
        <dbReference type="SAM" id="Phobius"/>
    </source>
</evidence>
<feature type="domain" description="Mechanosensitive ion channel MscS" evidence="6">
    <location>
        <begin position="95"/>
        <end position="159"/>
    </location>
</feature>
<dbReference type="SUPFAM" id="SSF50182">
    <property type="entry name" value="Sm-like ribonucleoproteins"/>
    <property type="match status" value="1"/>
</dbReference>
<name>A0A378RN40_MYROD</name>
<feature type="transmembrane region" description="Helical" evidence="5">
    <location>
        <begin position="46"/>
        <end position="69"/>
    </location>
</feature>
<dbReference type="InterPro" id="IPR006685">
    <property type="entry name" value="MscS_channel_2nd"/>
</dbReference>
<dbReference type="EMBL" id="UGQL01000001">
    <property type="protein sequence ID" value="STZ27090.1"/>
    <property type="molecule type" value="Genomic_DNA"/>
</dbReference>
<evidence type="ECO:0000256" key="2">
    <source>
        <dbReference type="ARBA" id="ARBA00022692"/>
    </source>
</evidence>
<evidence type="ECO:0000256" key="3">
    <source>
        <dbReference type="ARBA" id="ARBA00022989"/>
    </source>
</evidence>
<dbReference type="Gene3D" id="2.30.30.60">
    <property type="match status" value="1"/>
</dbReference>
<dbReference type="PANTHER" id="PTHR30221:SF8">
    <property type="entry name" value="SMALL-CONDUCTANCE MECHANOSENSITIVE CHANNEL"/>
    <property type="match status" value="1"/>
</dbReference>
<reference evidence="7 8" key="1">
    <citation type="submission" date="2018-06" db="EMBL/GenBank/DDBJ databases">
        <authorList>
            <consortium name="Pathogen Informatics"/>
            <person name="Doyle S."/>
        </authorList>
    </citation>
    <scope>NUCLEOTIDE SEQUENCE [LARGE SCALE GENOMIC DNA]</scope>
    <source>
        <strain evidence="7 8">NCTC11179</strain>
    </source>
</reference>
<comment type="subcellular location">
    <subcellularLocation>
        <location evidence="1">Membrane</location>
    </subcellularLocation>
</comment>